<reference evidence="1" key="2">
    <citation type="journal article" date="2022" name="New Phytol.">
        <title>Evolutionary transition to the ectomycorrhizal habit in the genomes of a hyperdiverse lineage of mushroom-forming fungi.</title>
        <authorList>
            <person name="Looney B."/>
            <person name="Miyauchi S."/>
            <person name="Morin E."/>
            <person name="Drula E."/>
            <person name="Courty P.E."/>
            <person name="Kohler A."/>
            <person name="Kuo A."/>
            <person name="LaButti K."/>
            <person name="Pangilinan J."/>
            <person name="Lipzen A."/>
            <person name="Riley R."/>
            <person name="Andreopoulos W."/>
            <person name="He G."/>
            <person name="Johnson J."/>
            <person name="Nolan M."/>
            <person name="Tritt A."/>
            <person name="Barry K.W."/>
            <person name="Grigoriev I.V."/>
            <person name="Nagy L.G."/>
            <person name="Hibbett D."/>
            <person name="Henrissat B."/>
            <person name="Matheny P.B."/>
            <person name="Labbe J."/>
            <person name="Martin F.M."/>
        </authorList>
    </citation>
    <scope>NUCLEOTIDE SEQUENCE</scope>
    <source>
        <strain evidence="1">FP105234-sp</strain>
    </source>
</reference>
<evidence type="ECO:0000313" key="1">
    <source>
        <dbReference type="EMBL" id="KAI0046186.1"/>
    </source>
</evidence>
<proteinExistence type="predicted"/>
<protein>
    <submittedName>
        <fullName evidence="1">Uncharacterized protein</fullName>
    </submittedName>
</protein>
<organism evidence="1 2">
    <name type="scientific">Auriscalpium vulgare</name>
    <dbReference type="NCBI Taxonomy" id="40419"/>
    <lineage>
        <taxon>Eukaryota</taxon>
        <taxon>Fungi</taxon>
        <taxon>Dikarya</taxon>
        <taxon>Basidiomycota</taxon>
        <taxon>Agaricomycotina</taxon>
        <taxon>Agaricomycetes</taxon>
        <taxon>Russulales</taxon>
        <taxon>Auriscalpiaceae</taxon>
        <taxon>Auriscalpium</taxon>
    </lineage>
</organism>
<gene>
    <name evidence="1" type="ORF">FA95DRAFT_1413846</name>
</gene>
<sequence length="527" mass="57664">MHAESLNAEQHNALLPIARIPPDILITIFSLLAAGLKDVFINESYKLEGLDWLAVTHVCRSWRHVAIQDARLWADNLIVPFLFGQRWVSTFLSRAQQAPLTIYQGNLRRPDYQNPFDLEFVIANLARIRVLRLRFEDADLHALCTPAPLLEYFHTTLDASFKRLSYPVDDVSPSLPHGLFGGAAGAPVLRHVCATIHISMPMSWTSPLFAGLTSLEVSAYIPRSGGPAAEIAAIVDALDRMPSLERFVLSLYQSREQWVEVPPSRRIVALAGLRDLDLDADTVPAALLLSHITLPADATVNCVMNAYDVDNPVPETAAVFAAAATCIFHSAAASRVHLNLADFGRRILIELKAWRSTDAYTSPPAFSLKLCPHRDHPGGGNASARLRTVMAALASENLEELALCGDGPVATWVHHDALERARRLRRLTVEGRAAFALFAVPRGDILPALSVLSIAGVDLRTVSDAGVTMEDRLVRYLEARADAGAEGPAEMDVVACEVDDEFVRRARAAVPGLVVRWRKDDGEGAEL</sequence>
<accession>A0ACB8RRB2</accession>
<reference evidence="1" key="1">
    <citation type="submission" date="2021-02" db="EMBL/GenBank/DDBJ databases">
        <authorList>
            <consortium name="DOE Joint Genome Institute"/>
            <person name="Ahrendt S."/>
            <person name="Looney B.P."/>
            <person name="Miyauchi S."/>
            <person name="Morin E."/>
            <person name="Drula E."/>
            <person name="Courty P.E."/>
            <person name="Chicoki N."/>
            <person name="Fauchery L."/>
            <person name="Kohler A."/>
            <person name="Kuo A."/>
            <person name="Labutti K."/>
            <person name="Pangilinan J."/>
            <person name="Lipzen A."/>
            <person name="Riley R."/>
            <person name="Andreopoulos W."/>
            <person name="He G."/>
            <person name="Johnson J."/>
            <person name="Barry K.W."/>
            <person name="Grigoriev I.V."/>
            <person name="Nagy L."/>
            <person name="Hibbett D."/>
            <person name="Henrissat B."/>
            <person name="Matheny P.B."/>
            <person name="Labbe J."/>
            <person name="Martin F."/>
        </authorList>
    </citation>
    <scope>NUCLEOTIDE SEQUENCE</scope>
    <source>
        <strain evidence="1">FP105234-sp</strain>
    </source>
</reference>
<dbReference type="EMBL" id="MU275932">
    <property type="protein sequence ID" value="KAI0046186.1"/>
    <property type="molecule type" value="Genomic_DNA"/>
</dbReference>
<name>A0ACB8RRB2_9AGAM</name>
<comment type="caution">
    <text evidence="1">The sequence shown here is derived from an EMBL/GenBank/DDBJ whole genome shotgun (WGS) entry which is preliminary data.</text>
</comment>
<evidence type="ECO:0000313" key="2">
    <source>
        <dbReference type="Proteomes" id="UP000814033"/>
    </source>
</evidence>
<keyword evidence="2" id="KW-1185">Reference proteome</keyword>
<dbReference type="Proteomes" id="UP000814033">
    <property type="component" value="Unassembled WGS sequence"/>
</dbReference>